<dbReference type="AlphaFoldDB" id="A0A8J6B1N2"/>
<evidence type="ECO:0000256" key="10">
    <source>
        <dbReference type="ARBA" id="ARBA00023224"/>
    </source>
</evidence>
<evidence type="ECO:0000256" key="6">
    <source>
        <dbReference type="ARBA" id="ARBA00022989"/>
    </source>
</evidence>
<evidence type="ECO:0000256" key="7">
    <source>
        <dbReference type="ARBA" id="ARBA00023040"/>
    </source>
</evidence>
<keyword evidence="4 12" id="KW-0716">Sensory transduction</keyword>
<dbReference type="GO" id="GO:0004930">
    <property type="term" value="F:G protein-coupled receptor activity"/>
    <property type="evidence" value="ECO:0007669"/>
    <property type="project" value="UniProtKB-KW"/>
</dbReference>
<evidence type="ECO:0000313" key="15">
    <source>
        <dbReference type="Proteomes" id="UP000770717"/>
    </source>
</evidence>
<evidence type="ECO:0000256" key="4">
    <source>
        <dbReference type="ARBA" id="ARBA00022606"/>
    </source>
</evidence>
<feature type="transmembrane region" description="Helical" evidence="13">
    <location>
        <begin position="121"/>
        <end position="141"/>
    </location>
</feature>
<evidence type="ECO:0000256" key="1">
    <source>
        <dbReference type="ARBA" id="ARBA00004141"/>
    </source>
</evidence>
<keyword evidence="5 12" id="KW-0812">Transmembrane</keyword>
<dbReference type="OrthoDB" id="8876749at2759"/>
<comment type="subcellular location">
    <subcellularLocation>
        <location evidence="1 12">Membrane</location>
        <topology evidence="1 12">Multi-pass membrane protein</topology>
    </subcellularLocation>
</comment>
<evidence type="ECO:0000256" key="11">
    <source>
        <dbReference type="RuleBase" id="RU004423"/>
    </source>
</evidence>
<keyword evidence="15" id="KW-1185">Reference proteome</keyword>
<evidence type="ECO:0000256" key="3">
    <source>
        <dbReference type="ARBA" id="ARBA00022480"/>
    </source>
</evidence>
<comment type="similarity">
    <text evidence="2 11">Belongs to the G-protein coupled receptor T2R family.</text>
</comment>
<keyword evidence="7 12" id="KW-0297">G-protein coupled receptor</keyword>
<accession>A0A8J6B1N2</accession>
<feature type="non-terminal residue" evidence="14">
    <location>
        <position position="1"/>
    </location>
</feature>
<dbReference type="GO" id="GO:0016020">
    <property type="term" value="C:membrane"/>
    <property type="evidence" value="ECO:0007669"/>
    <property type="project" value="UniProtKB-SubCell"/>
</dbReference>
<proteinExistence type="inferred from homology"/>
<dbReference type="GO" id="GO:0033038">
    <property type="term" value="F:bitter taste receptor activity"/>
    <property type="evidence" value="ECO:0007669"/>
    <property type="project" value="InterPro"/>
</dbReference>
<keyword evidence="3 12" id="KW-0919">Taste</keyword>
<evidence type="ECO:0000256" key="13">
    <source>
        <dbReference type="SAM" id="Phobius"/>
    </source>
</evidence>
<feature type="transmembrane region" description="Helical" evidence="13">
    <location>
        <begin position="6"/>
        <end position="29"/>
    </location>
</feature>
<evidence type="ECO:0000256" key="2">
    <source>
        <dbReference type="ARBA" id="ARBA00007376"/>
    </source>
</evidence>
<keyword evidence="6 13" id="KW-1133">Transmembrane helix</keyword>
<feature type="transmembrane region" description="Helical" evidence="13">
    <location>
        <begin position="247"/>
        <end position="266"/>
    </location>
</feature>
<keyword evidence="9 12" id="KW-0675">Receptor</keyword>
<keyword evidence="10 12" id="KW-0807">Transducer</keyword>
<feature type="transmembrane region" description="Helical" evidence="13">
    <location>
        <begin position="170"/>
        <end position="194"/>
    </location>
</feature>
<feature type="transmembrane region" description="Helical" evidence="13">
    <location>
        <begin position="79"/>
        <end position="100"/>
    </location>
</feature>
<dbReference type="Proteomes" id="UP000770717">
    <property type="component" value="Unassembled WGS sequence"/>
</dbReference>
<keyword evidence="8 12" id="KW-0472">Membrane</keyword>
<evidence type="ECO:0000256" key="9">
    <source>
        <dbReference type="ARBA" id="ARBA00023170"/>
    </source>
</evidence>
<feature type="transmembrane region" description="Helical" evidence="13">
    <location>
        <begin position="215"/>
        <end position="241"/>
    </location>
</feature>
<feature type="non-terminal residue" evidence="14">
    <location>
        <position position="284"/>
    </location>
</feature>
<dbReference type="PANTHER" id="PTHR11394">
    <property type="entry name" value="TASTE RECEPTOR TYPE 2"/>
    <property type="match status" value="1"/>
</dbReference>
<organism evidence="14 15">
    <name type="scientific">Eleutherodactylus coqui</name>
    <name type="common">Puerto Rican coqui</name>
    <dbReference type="NCBI Taxonomy" id="57060"/>
    <lineage>
        <taxon>Eukaryota</taxon>
        <taxon>Metazoa</taxon>
        <taxon>Chordata</taxon>
        <taxon>Craniata</taxon>
        <taxon>Vertebrata</taxon>
        <taxon>Euteleostomi</taxon>
        <taxon>Amphibia</taxon>
        <taxon>Batrachia</taxon>
        <taxon>Anura</taxon>
        <taxon>Neobatrachia</taxon>
        <taxon>Hyloidea</taxon>
        <taxon>Eleutherodactylidae</taxon>
        <taxon>Eleutherodactylinae</taxon>
        <taxon>Eleutherodactylus</taxon>
        <taxon>Eleutherodactylus</taxon>
    </lineage>
</organism>
<dbReference type="InterPro" id="IPR007960">
    <property type="entry name" value="TAS2R"/>
</dbReference>
<dbReference type="PANTHER" id="PTHR11394:SF47">
    <property type="entry name" value="TASTE RECEPTOR TYPE 2 MEMBER 40"/>
    <property type="match status" value="1"/>
</dbReference>
<gene>
    <name evidence="14" type="ORF">GDO78_016644</name>
</gene>
<comment type="caution">
    <text evidence="14">The sequence shown here is derived from an EMBL/GenBank/DDBJ whole genome shotgun (WGS) entry which is preliminary data.</text>
</comment>
<dbReference type="EMBL" id="WNTK01020524">
    <property type="protein sequence ID" value="KAG9461504.1"/>
    <property type="molecule type" value="Genomic_DNA"/>
</dbReference>
<dbReference type="Pfam" id="PF05296">
    <property type="entry name" value="TAS2R"/>
    <property type="match status" value="1"/>
</dbReference>
<evidence type="ECO:0000256" key="12">
    <source>
        <dbReference type="RuleBase" id="RU004424"/>
    </source>
</evidence>
<sequence>ITYKSINIVTLIISLPGNIFIIVVNIIDFFKNRRLLLSEQLIFGFSIFNLLHALQKGYILYENLFHLVRSEYYKKATYVFMYLNMCTLSFSTLLILHFCLKIVNINHRFYICLQRRFPKSFPWIIITFLLGFFFLSLGSALDTNQECFLNTTLSAPDLLETLRCSWPLRLFLIICGLCSLFCSVSAITIIISLFKHMNRIQENTERFRSPNMESHICAIKTVTTLLAANFLMFSSLVTVTMSTPKSIFSFGIVISLCHTFSSYFLIRGTKKLEKTLENVLNHCS</sequence>
<name>A0A8J6B1N2_ELECQ</name>
<evidence type="ECO:0000256" key="8">
    <source>
        <dbReference type="ARBA" id="ARBA00023136"/>
    </source>
</evidence>
<evidence type="ECO:0000256" key="5">
    <source>
        <dbReference type="ARBA" id="ARBA00022692"/>
    </source>
</evidence>
<evidence type="ECO:0000313" key="14">
    <source>
        <dbReference type="EMBL" id="KAG9461504.1"/>
    </source>
</evidence>
<protein>
    <recommendedName>
        <fullName evidence="12">Taste receptor type 2</fullName>
    </recommendedName>
</protein>
<reference evidence="14" key="1">
    <citation type="thesis" date="2020" institute="ProQuest LLC" country="789 East Eisenhower Parkway, Ann Arbor, MI, USA">
        <title>Comparative Genomics and Chromosome Evolution.</title>
        <authorList>
            <person name="Mudd A.B."/>
        </authorList>
    </citation>
    <scope>NUCLEOTIDE SEQUENCE</scope>
    <source>
        <strain evidence="14">HN-11 Male</strain>
        <tissue evidence="14">Kidney and liver</tissue>
    </source>
</reference>